<protein>
    <submittedName>
        <fullName evidence="1">Uncharacterized protein</fullName>
    </submittedName>
</protein>
<reference evidence="2" key="1">
    <citation type="submission" date="2018-06" db="EMBL/GenBank/DDBJ databases">
        <authorList>
            <consortium name="Pathogen Informatics"/>
        </authorList>
    </citation>
    <scope>NUCLEOTIDE SEQUENCE [LARGE SCALE GENOMIC DNA]</scope>
    <source>
        <strain evidence="2">NCTC10135</strain>
    </source>
</reference>
<dbReference type="Proteomes" id="UP000259864">
    <property type="component" value="Chromosome 1"/>
</dbReference>
<proteinExistence type="predicted"/>
<name>A0A3B0P1T4_9BACT</name>
<evidence type="ECO:0000313" key="2">
    <source>
        <dbReference type="Proteomes" id="UP000259864"/>
    </source>
</evidence>
<accession>A0A3B0P1T4</accession>
<organism evidence="1 2">
    <name type="scientific">Metamycoplasma alkalescens</name>
    <dbReference type="NCBI Taxonomy" id="45363"/>
    <lineage>
        <taxon>Bacteria</taxon>
        <taxon>Bacillati</taxon>
        <taxon>Mycoplasmatota</taxon>
        <taxon>Mycoplasmoidales</taxon>
        <taxon>Metamycoplasmataceae</taxon>
        <taxon>Metamycoplasma</taxon>
    </lineage>
</organism>
<evidence type="ECO:0000313" key="1">
    <source>
        <dbReference type="EMBL" id="SYV90257.1"/>
    </source>
</evidence>
<dbReference type="EMBL" id="LS991949">
    <property type="protein sequence ID" value="SYV90257.1"/>
    <property type="molecule type" value="Genomic_DNA"/>
</dbReference>
<dbReference type="AlphaFoldDB" id="A0A3B0P1T4"/>
<sequence>MRDEIRSQVDRRGENGLFILTGSSTPRKKEFYIEGLEE</sequence>
<gene>
    <name evidence="1" type="ORF">NCTC10135_00778</name>
</gene>
<dbReference type="KEGG" id="mala:NCTC10135_00778"/>